<dbReference type="PANTHER" id="PTHR13947">
    <property type="entry name" value="GNAT FAMILY N-ACETYLTRANSFERASE"/>
    <property type="match status" value="1"/>
</dbReference>
<dbReference type="Gene3D" id="3.40.630.30">
    <property type="match status" value="1"/>
</dbReference>
<protein>
    <submittedName>
        <fullName evidence="3">Acyl-CoA N-acyltransferase</fullName>
    </submittedName>
</protein>
<organism evidence="3 4">
    <name type="scientific">Coprinellus micaceus</name>
    <name type="common">Glistening ink-cap mushroom</name>
    <name type="synonym">Coprinus micaceus</name>
    <dbReference type="NCBI Taxonomy" id="71717"/>
    <lineage>
        <taxon>Eukaryota</taxon>
        <taxon>Fungi</taxon>
        <taxon>Dikarya</taxon>
        <taxon>Basidiomycota</taxon>
        <taxon>Agaricomycotina</taxon>
        <taxon>Agaricomycetes</taxon>
        <taxon>Agaricomycetidae</taxon>
        <taxon>Agaricales</taxon>
        <taxon>Agaricineae</taxon>
        <taxon>Psathyrellaceae</taxon>
        <taxon>Coprinellus</taxon>
    </lineage>
</organism>
<dbReference type="InterPro" id="IPR000182">
    <property type="entry name" value="GNAT_dom"/>
</dbReference>
<dbReference type="STRING" id="71717.A0A4Y7T495"/>
<dbReference type="Pfam" id="PF00583">
    <property type="entry name" value="Acetyltransf_1"/>
    <property type="match status" value="1"/>
</dbReference>
<dbReference type="PANTHER" id="PTHR13947:SF37">
    <property type="entry name" value="LD18367P"/>
    <property type="match status" value="1"/>
</dbReference>
<comment type="caution">
    <text evidence="3">The sequence shown here is derived from an EMBL/GenBank/DDBJ whole genome shotgun (WGS) entry which is preliminary data.</text>
</comment>
<keyword evidence="3" id="KW-0012">Acyltransferase</keyword>
<evidence type="ECO:0000259" key="2">
    <source>
        <dbReference type="PROSITE" id="PS51186"/>
    </source>
</evidence>
<dbReference type="InterPro" id="IPR050769">
    <property type="entry name" value="NAT_camello-type"/>
</dbReference>
<evidence type="ECO:0000256" key="1">
    <source>
        <dbReference type="ARBA" id="ARBA00022679"/>
    </source>
</evidence>
<dbReference type="CDD" id="cd04301">
    <property type="entry name" value="NAT_SF"/>
    <property type="match status" value="1"/>
</dbReference>
<accession>A0A4Y7T495</accession>
<dbReference type="Proteomes" id="UP000298030">
    <property type="component" value="Unassembled WGS sequence"/>
</dbReference>
<keyword evidence="1 3" id="KW-0808">Transferase</keyword>
<dbReference type="AlphaFoldDB" id="A0A4Y7T495"/>
<feature type="domain" description="N-acetyltransferase" evidence="2">
    <location>
        <begin position="1"/>
        <end position="140"/>
    </location>
</feature>
<dbReference type="SUPFAM" id="SSF55729">
    <property type="entry name" value="Acyl-CoA N-acyltransferases (Nat)"/>
    <property type="match status" value="1"/>
</dbReference>
<dbReference type="PROSITE" id="PS51186">
    <property type="entry name" value="GNAT"/>
    <property type="match status" value="1"/>
</dbReference>
<dbReference type="InterPro" id="IPR016181">
    <property type="entry name" value="Acyl_CoA_acyltransferase"/>
</dbReference>
<proteinExistence type="predicted"/>
<keyword evidence="4" id="KW-1185">Reference proteome</keyword>
<name>A0A4Y7T495_COPMI</name>
<evidence type="ECO:0000313" key="4">
    <source>
        <dbReference type="Proteomes" id="UP000298030"/>
    </source>
</evidence>
<gene>
    <name evidence="3" type="ORF">FA13DRAFT_806721</name>
</gene>
<dbReference type="OrthoDB" id="41532at2759"/>
<sequence length="141" mass="16189">MSMRDDLVDIREHYRMEQSVKGGGDGASHFWVAETEKEDGSKVIVGCVGIDSSTQSDNTYTELRRMSIDRSYRRRGIASFLLNALISYARDHGAKKIVLSTTSWQASAIRMYERFGWVDVRQECFSWLTRSGKIHFLELDI</sequence>
<dbReference type="EMBL" id="QPFP01000033">
    <property type="protein sequence ID" value="TEB28379.1"/>
    <property type="molecule type" value="Genomic_DNA"/>
</dbReference>
<evidence type="ECO:0000313" key="3">
    <source>
        <dbReference type="EMBL" id="TEB28379.1"/>
    </source>
</evidence>
<reference evidence="3 4" key="1">
    <citation type="journal article" date="2019" name="Nat. Ecol. Evol.">
        <title>Megaphylogeny resolves global patterns of mushroom evolution.</title>
        <authorList>
            <person name="Varga T."/>
            <person name="Krizsan K."/>
            <person name="Foldi C."/>
            <person name="Dima B."/>
            <person name="Sanchez-Garcia M."/>
            <person name="Sanchez-Ramirez S."/>
            <person name="Szollosi G.J."/>
            <person name="Szarkandi J.G."/>
            <person name="Papp V."/>
            <person name="Albert L."/>
            <person name="Andreopoulos W."/>
            <person name="Angelini C."/>
            <person name="Antonin V."/>
            <person name="Barry K.W."/>
            <person name="Bougher N.L."/>
            <person name="Buchanan P."/>
            <person name="Buyck B."/>
            <person name="Bense V."/>
            <person name="Catcheside P."/>
            <person name="Chovatia M."/>
            <person name="Cooper J."/>
            <person name="Damon W."/>
            <person name="Desjardin D."/>
            <person name="Finy P."/>
            <person name="Geml J."/>
            <person name="Haridas S."/>
            <person name="Hughes K."/>
            <person name="Justo A."/>
            <person name="Karasinski D."/>
            <person name="Kautmanova I."/>
            <person name="Kiss B."/>
            <person name="Kocsube S."/>
            <person name="Kotiranta H."/>
            <person name="LaButti K.M."/>
            <person name="Lechner B.E."/>
            <person name="Liimatainen K."/>
            <person name="Lipzen A."/>
            <person name="Lukacs Z."/>
            <person name="Mihaltcheva S."/>
            <person name="Morgado L.N."/>
            <person name="Niskanen T."/>
            <person name="Noordeloos M.E."/>
            <person name="Ohm R.A."/>
            <person name="Ortiz-Santana B."/>
            <person name="Ovrebo C."/>
            <person name="Racz N."/>
            <person name="Riley R."/>
            <person name="Savchenko A."/>
            <person name="Shiryaev A."/>
            <person name="Soop K."/>
            <person name="Spirin V."/>
            <person name="Szebenyi C."/>
            <person name="Tomsovsky M."/>
            <person name="Tulloss R.E."/>
            <person name="Uehling J."/>
            <person name="Grigoriev I.V."/>
            <person name="Vagvolgyi C."/>
            <person name="Papp T."/>
            <person name="Martin F.M."/>
            <person name="Miettinen O."/>
            <person name="Hibbett D.S."/>
            <person name="Nagy L.G."/>
        </authorList>
    </citation>
    <scope>NUCLEOTIDE SEQUENCE [LARGE SCALE GENOMIC DNA]</scope>
    <source>
        <strain evidence="3 4">FP101781</strain>
    </source>
</reference>
<dbReference type="GO" id="GO:0008080">
    <property type="term" value="F:N-acetyltransferase activity"/>
    <property type="evidence" value="ECO:0007669"/>
    <property type="project" value="InterPro"/>
</dbReference>